<proteinExistence type="inferred from homology"/>
<evidence type="ECO:0000256" key="2">
    <source>
        <dbReference type="ARBA" id="ARBA00022552"/>
    </source>
</evidence>
<gene>
    <name evidence="6" type="primary">mrnC</name>
    <name evidence="8" type="ORF">IAA04_00435</name>
</gene>
<reference evidence="8" key="2">
    <citation type="submission" date="2021-04" db="EMBL/GenBank/DDBJ databases">
        <authorList>
            <person name="Gilroy R."/>
        </authorList>
    </citation>
    <scope>NUCLEOTIDE SEQUENCE</scope>
    <source>
        <strain evidence="8">CHK183-5548</strain>
    </source>
</reference>
<evidence type="ECO:0000256" key="4">
    <source>
        <dbReference type="ARBA" id="ARBA00022759"/>
    </source>
</evidence>
<dbReference type="EC" id="3.1.26.-" evidence="6"/>
<dbReference type="PANTHER" id="PTHR34276:SF1">
    <property type="entry name" value="MINI-RIBONUCLEASE 3"/>
    <property type="match status" value="1"/>
</dbReference>
<dbReference type="PIRSF" id="PIRSF005520">
    <property type="entry name" value="UCP005520"/>
    <property type="match status" value="1"/>
</dbReference>
<organism evidence="8 9">
    <name type="scientific">Candidatus Lachnoclostridium pullistercoris</name>
    <dbReference type="NCBI Taxonomy" id="2838632"/>
    <lineage>
        <taxon>Bacteria</taxon>
        <taxon>Bacillati</taxon>
        <taxon>Bacillota</taxon>
        <taxon>Clostridia</taxon>
        <taxon>Lachnospirales</taxon>
        <taxon>Lachnospiraceae</taxon>
    </lineage>
</organism>
<sequence>MEESMISRCKEYLELEERDPAGYSPLVLAYIGDAVYELVIRTKIVNRGNTQVNKMHRAAAGLVKAQAQAQMYMLLEEGLTEEERAVYRRGRNAKSATMAKNATMRDYRMATGFEALMGWLYLSGRLDRMAELVSLGLKKMGENR</sequence>
<comment type="function">
    <text evidence="6">Involved in correct processing of both the 5' and 3' ends of 23S rRNA precursor. Processes 30S rRNA precursor transcript even in absence of ribonuclease 3 (Rnc); Rnc processes 30S rRNA into smaller rRNA precursors.</text>
</comment>
<name>A0A9D2PAC5_9FIRM</name>
<evidence type="ECO:0000256" key="5">
    <source>
        <dbReference type="ARBA" id="ARBA00022801"/>
    </source>
</evidence>
<dbReference type="InterPro" id="IPR000999">
    <property type="entry name" value="RNase_III_dom"/>
</dbReference>
<evidence type="ECO:0000256" key="6">
    <source>
        <dbReference type="HAMAP-Rule" id="MF_01468"/>
    </source>
</evidence>
<dbReference type="InterPro" id="IPR008226">
    <property type="entry name" value="Mini3_fam"/>
</dbReference>
<keyword evidence="1 6" id="KW-0690">Ribosome biogenesis</keyword>
<dbReference type="EMBL" id="DWWL01000003">
    <property type="protein sequence ID" value="HJC46504.1"/>
    <property type="molecule type" value="Genomic_DNA"/>
</dbReference>
<keyword evidence="6" id="KW-0460">Magnesium</keyword>
<protein>
    <recommendedName>
        <fullName evidence="6">Mini-ribonuclease 3</fullName>
        <shortName evidence="6">Mini-3</shortName>
        <shortName evidence="6">Mini-RNase 3</shortName>
        <ecNumber evidence="6">3.1.26.-</ecNumber>
    </recommendedName>
    <alternativeName>
        <fullName evidence="6">Mini-RNase III</fullName>
        <shortName evidence="6">Mini-III</shortName>
    </alternativeName>
</protein>
<evidence type="ECO:0000256" key="1">
    <source>
        <dbReference type="ARBA" id="ARBA00022517"/>
    </source>
</evidence>
<evidence type="ECO:0000313" key="8">
    <source>
        <dbReference type="EMBL" id="HJC46504.1"/>
    </source>
</evidence>
<keyword evidence="3 6" id="KW-0540">Nuclease</keyword>
<keyword evidence="5 6" id="KW-0378">Hydrolase</keyword>
<dbReference type="GO" id="GO:0005737">
    <property type="term" value="C:cytoplasm"/>
    <property type="evidence" value="ECO:0007669"/>
    <property type="project" value="UniProtKB-SubCell"/>
</dbReference>
<dbReference type="Pfam" id="PF00636">
    <property type="entry name" value="Ribonuclease_3"/>
    <property type="match status" value="1"/>
</dbReference>
<dbReference type="AlphaFoldDB" id="A0A9D2PAC5"/>
<comment type="subcellular location">
    <subcellularLocation>
        <location evidence="6">Cytoplasm</location>
    </subcellularLocation>
</comment>
<comment type="similarity">
    <text evidence="6">Belongs to the MrnC RNase family.</text>
</comment>
<dbReference type="Gene3D" id="1.10.1520.10">
    <property type="entry name" value="Ribonuclease III domain"/>
    <property type="match status" value="1"/>
</dbReference>
<keyword evidence="6" id="KW-0694">RNA-binding</keyword>
<feature type="domain" description="RNase III" evidence="7">
    <location>
        <begin position="27"/>
        <end position="124"/>
    </location>
</feature>
<dbReference type="SUPFAM" id="SSF69065">
    <property type="entry name" value="RNase III domain-like"/>
    <property type="match status" value="1"/>
</dbReference>
<comment type="caution">
    <text evidence="8">The sequence shown here is derived from an EMBL/GenBank/DDBJ whole genome shotgun (WGS) entry which is preliminary data.</text>
</comment>
<evidence type="ECO:0000313" key="9">
    <source>
        <dbReference type="Proteomes" id="UP000823883"/>
    </source>
</evidence>
<keyword evidence="2 6" id="KW-0698">rRNA processing</keyword>
<dbReference type="HAMAP" id="MF_01468">
    <property type="entry name" value="RNase_Mini_III"/>
    <property type="match status" value="1"/>
</dbReference>
<comment type="cofactor">
    <cofactor evidence="6">
        <name>Mg(2+)</name>
        <dbReference type="ChEBI" id="CHEBI:18420"/>
    </cofactor>
</comment>
<keyword evidence="4 6" id="KW-0255">Endonuclease</keyword>
<keyword evidence="6" id="KW-0699">rRNA-binding</keyword>
<keyword evidence="6" id="KW-0963">Cytoplasm</keyword>
<comment type="subunit">
    <text evidence="6">Homodimer.</text>
</comment>
<feature type="active site" evidence="6">
    <location>
        <position position="33"/>
    </location>
</feature>
<evidence type="ECO:0000256" key="3">
    <source>
        <dbReference type="ARBA" id="ARBA00022722"/>
    </source>
</evidence>
<dbReference type="GO" id="GO:0006364">
    <property type="term" value="P:rRNA processing"/>
    <property type="evidence" value="ECO:0007669"/>
    <property type="project" value="UniProtKB-UniRule"/>
</dbReference>
<dbReference type="GO" id="GO:0019843">
    <property type="term" value="F:rRNA binding"/>
    <property type="evidence" value="ECO:0007669"/>
    <property type="project" value="UniProtKB-UniRule"/>
</dbReference>
<dbReference type="PANTHER" id="PTHR34276">
    <property type="entry name" value="MINI-RIBONUCLEASE 3"/>
    <property type="match status" value="1"/>
</dbReference>
<reference evidence="8" key="1">
    <citation type="journal article" date="2021" name="PeerJ">
        <title>Extensive microbial diversity within the chicken gut microbiome revealed by metagenomics and culture.</title>
        <authorList>
            <person name="Gilroy R."/>
            <person name="Ravi A."/>
            <person name="Getino M."/>
            <person name="Pursley I."/>
            <person name="Horton D.L."/>
            <person name="Alikhan N.F."/>
            <person name="Baker D."/>
            <person name="Gharbi K."/>
            <person name="Hall N."/>
            <person name="Watson M."/>
            <person name="Adriaenssens E.M."/>
            <person name="Foster-Nyarko E."/>
            <person name="Jarju S."/>
            <person name="Secka A."/>
            <person name="Antonio M."/>
            <person name="Oren A."/>
            <person name="Chaudhuri R.R."/>
            <person name="La Ragione R."/>
            <person name="Hildebrand F."/>
            <person name="Pallen M.J."/>
        </authorList>
    </citation>
    <scope>NUCLEOTIDE SEQUENCE</scope>
    <source>
        <strain evidence="8">CHK183-5548</strain>
    </source>
</reference>
<dbReference type="Proteomes" id="UP000823883">
    <property type="component" value="Unassembled WGS sequence"/>
</dbReference>
<dbReference type="InterPro" id="IPR036389">
    <property type="entry name" value="RNase_III_sf"/>
</dbReference>
<accession>A0A9D2PAC5</accession>
<evidence type="ECO:0000259" key="7">
    <source>
        <dbReference type="Pfam" id="PF00636"/>
    </source>
</evidence>
<dbReference type="GO" id="GO:0004525">
    <property type="term" value="F:ribonuclease III activity"/>
    <property type="evidence" value="ECO:0007669"/>
    <property type="project" value="InterPro"/>
</dbReference>